<dbReference type="STRING" id="2316362.A0A4Q2D112"/>
<sequence length="245" mass="28017">MKIFRIRSVGLACTLILYVDNGDIIVQSPEIATNCVMLRHVYGIVFDLFTRSGLVLEHDKTELFHFMRARTGFDQSLDLGYVPYMGNNPLKPKMFWRYLGFYFDRKLTFKEHICYYTTKALTTVMAMRMLGNSTRGLSLRNKRILYRACVVPIATYGHRLWYYEGAKVKGALKSLKSMQRKAALWITGAFCTSPTGGVESLAGLPPISRQDGHPEPRRLVLDVSGSTEERMRCHYRDQSQTGPTH</sequence>
<protein>
    <recommendedName>
        <fullName evidence="4">Reverse transcriptase domain-containing protein</fullName>
    </recommendedName>
</protein>
<organism evidence="2 3">
    <name type="scientific">Candolleomyces aberdarensis</name>
    <dbReference type="NCBI Taxonomy" id="2316362"/>
    <lineage>
        <taxon>Eukaryota</taxon>
        <taxon>Fungi</taxon>
        <taxon>Dikarya</taxon>
        <taxon>Basidiomycota</taxon>
        <taxon>Agaricomycotina</taxon>
        <taxon>Agaricomycetes</taxon>
        <taxon>Agaricomycetidae</taxon>
        <taxon>Agaricales</taxon>
        <taxon>Agaricineae</taxon>
        <taxon>Psathyrellaceae</taxon>
        <taxon>Candolleomyces</taxon>
    </lineage>
</organism>
<dbReference type="OrthoDB" id="3258143at2759"/>
<feature type="compositionally biased region" description="Basic and acidic residues" evidence="1">
    <location>
        <begin position="227"/>
        <end position="237"/>
    </location>
</feature>
<dbReference type="Proteomes" id="UP000290288">
    <property type="component" value="Unassembled WGS sequence"/>
</dbReference>
<evidence type="ECO:0000313" key="2">
    <source>
        <dbReference type="EMBL" id="RXW11931.1"/>
    </source>
</evidence>
<proteinExistence type="predicted"/>
<evidence type="ECO:0000256" key="1">
    <source>
        <dbReference type="SAM" id="MobiDB-lite"/>
    </source>
</evidence>
<name>A0A4Q2D112_9AGAR</name>
<evidence type="ECO:0000313" key="3">
    <source>
        <dbReference type="Proteomes" id="UP000290288"/>
    </source>
</evidence>
<comment type="caution">
    <text evidence="2">The sequence shown here is derived from an EMBL/GenBank/DDBJ whole genome shotgun (WGS) entry which is preliminary data.</text>
</comment>
<reference evidence="2 3" key="1">
    <citation type="submission" date="2019-01" db="EMBL/GenBank/DDBJ databases">
        <title>Draft genome sequence of Psathyrella aberdarensis IHI B618.</title>
        <authorList>
            <person name="Buettner E."/>
            <person name="Kellner H."/>
        </authorList>
    </citation>
    <scope>NUCLEOTIDE SEQUENCE [LARGE SCALE GENOMIC DNA]</scope>
    <source>
        <strain evidence="2 3">IHI B618</strain>
    </source>
</reference>
<dbReference type="PANTHER" id="PTHR33481">
    <property type="entry name" value="REVERSE TRANSCRIPTASE"/>
    <property type="match status" value="1"/>
</dbReference>
<evidence type="ECO:0008006" key="4">
    <source>
        <dbReference type="Google" id="ProtNLM"/>
    </source>
</evidence>
<gene>
    <name evidence="2" type="ORF">EST38_g13925</name>
</gene>
<feature type="region of interest" description="Disordered" evidence="1">
    <location>
        <begin position="223"/>
        <end position="245"/>
    </location>
</feature>
<dbReference type="PANTHER" id="PTHR33481:SF1">
    <property type="entry name" value="ENDONUCLEASE_EXONUCLEASE_PHOSPHATASE DOMAIN-CONTAINING PROTEIN-RELATED"/>
    <property type="match status" value="1"/>
</dbReference>
<keyword evidence="3" id="KW-1185">Reference proteome</keyword>
<accession>A0A4Q2D112</accession>
<dbReference type="AlphaFoldDB" id="A0A4Q2D112"/>
<dbReference type="EMBL" id="SDEE01001512">
    <property type="protein sequence ID" value="RXW11931.1"/>
    <property type="molecule type" value="Genomic_DNA"/>
</dbReference>